<evidence type="ECO:0000313" key="3">
    <source>
        <dbReference type="Proteomes" id="UP000186308"/>
    </source>
</evidence>
<keyword evidence="1" id="KW-1133">Transmembrane helix</keyword>
<evidence type="ECO:0000313" key="2">
    <source>
        <dbReference type="EMBL" id="SIQ90333.1"/>
    </source>
</evidence>
<name>A0A8G2CL10_ACIRU</name>
<dbReference type="InterPro" id="IPR021741">
    <property type="entry name" value="DUF3311"/>
</dbReference>
<feature type="transmembrane region" description="Helical" evidence="1">
    <location>
        <begin position="35"/>
        <end position="57"/>
    </location>
</feature>
<feature type="transmembrane region" description="Helical" evidence="1">
    <location>
        <begin position="7"/>
        <end position="29"/>
    </location>
</feature>
<dbReference type="AlphaFoldDB" id="A0A8G2CL10"/>
<dbReference type="Proteomes" id="UP000186308">
    <property type="component" value="Unassembled WGS sequence"/>
</dbReference>
<dbReference type="Pfam" id="PF11755">
    <property type="entry name" value="DUF3311"/>
    <property type="match status" value="1"/>
</dbReference>
<evidence type="ECO:0000256" key="1">
    <source>
        <dbReference type="SAM" id="Phobius"/>
    </source>
</evidence>
<sequence length="70" mass="7963">MIRAIIGLGIPFFAVVVMLPFVNTVSLTIDNIPFLYLWMFAWFVLTSVCLGACWLLFDRHRPATDEGDRA</sequence>
<accession>A0A8G2CL10</accession>
<keyword evidence="3" id="KW-1185">Reference proteome</keyword>
<keyword evidence="1" id="KW-0812">Transmembrane</keyword>
<comment type="caution">
    <text evidence="2">The sequence shown here is derived from an EMBL/GenBank/DDBJ whole genome shotgun (WGS) entry which is preliminary data.</text>
</comment>
<proteinExistence type="predicted"/>
<gene>
    <name evidence="2" type="ORF">SAMN05421828_11181</name>
</gene>
<keyword evidence="1" id="KW-0472">Membrane</keyword>
<dbReference type="EMBL" id="FTNE01000011">
    <property type="protein sequence ID" value="SIQ90333.1"/>
    <property type="molecule type" value="Genomic_DNA"/>
</dbReference>
<organism evidence="2 3">
    <name type="scientific">Acidiphilium rubrum</name>
    <dbReference type="NCBI Taxonomy" id="526"/>
    <lineage>
        <taxon>Bacteria</taxon>
        <taxon>Pseudomonadati</taxon>
        <taxon>Pseudomonadota</taxon>
        <taxon>Alphaproteobacteria</taxon>
        <taxon>Acetobacterales</taxon>
        <taxon>Acidocellaceae</taxon>
        <taxon>Acidiphilium</taxon>
    </lineage>
</organism>
<dbReference type="OrthoDB" id="7275924at2"/>
<protein>
    <recommendedName>
        <fullName evidence="4">DUF3311 domain-containing protein</fullName>
    </recommendedName>
</protein>
<reference evidence="2 3" key="1">
    <citation type="submission" date="2017-01" db="EMBL/GenBank/DDBJ databases">
        <authorList>
            <person name="Varghese N."/>
            <person name="Submissions S."/>
        </authorList>
    </citation>
    <scope>NUCLEOTIDE SEQUENCE [LARGE SCALE GENOMIC DNA]</scope>
    <source>
        <strain evidence="2 3">ATCC 35905</strain>
    </source>
</reference>
<evidence type="ECO:0008006" key="4">
    <source>
        <dbReference type="Google" id="ProtNLM"/>
    </source>
</evidence>